<sequence length="376" mass="41091">MAQTTFSRAIGVRELNRATLERQLLLRRHDLPVTEVVERLVGMQAQTPHSWYAGLWARIEGFRPEHASEPLAGRELVRVALMRSTIHLVTAADCLALRPVVQPAMDRGLHANRDVRSLDGLDLAKVVAAGRELLDEQPRTTGELGALLHERFPEGRPAALSRVVRDLVPLVQVPPRGIWGSSGQSRHATAETWLGRPLDPAPSVERVILRYLEAFGPATVQDAQTWSGLTRLGEVIDRLRPGLAVFRDECGRELFDLPDAPRPGADAPAPPRFLYDFDNLLLSHADRSRVLTEACARVRSAIKNGVLPGTVLVDGFTAATWRIDQGRQGAVLEVRPFAALSRRDAGAVEEEGARLLRFAAAGSAAHDVRILAPTGG</sequence>
<comment type="caution">
    <text evidence="1">The sequence shown here is derived from an EMBL/GenBank/DDBJ whole genome shotgun (WGS) entry which is preliminary data.</text>
</comment>
<dbReference type="PANTHER" id="PTHR38479">
    <property type="entry name" value="LMO0824 PROTEIN"/>
    <property type="match status" value="1"/>
</dbReference>
<dbReference type="Proteomes" id="UP001602013">
    <property type="component" value="Unassembled WGS sequence"/>
</dbReference>
<dbReference type="EMBL" id="JBIASD010000012">
    <property type="protein sequence ID" value="MFF3667798.1"/>
    <property type="molecule type" value="Genomic_DNA"/>
</dbReference>
<organism evidence="1 2">
    <name type="scientific">Microtetraspora malaysiensis</name>
    <dbReference type="NCBI Taxonomy" id="161358"/>
    <lineage>
        <taxon>Bacteria</taxon>
        <taxon>Bacillati</taxon>
        <taxon>Actinomycetota</taxon>
        <taxon>Actinomycetes</taxon>
        <taxon>Streptosporangiales</taxon>
        <taxon>Streptosporangiaceae</taxon>
        <taxon>Microtetraspora</taxon>
    </lineage>
</organism>
<keyword evidence="1" id="KW-0238">DNA-binding</keyword>
<protein>
    <submittedName>
        <fullName evidence="1">Winged helix DNA-binding domain-containing protein</fullName>
    </submittedName>
</protein>
<proteinExistence type="predicted"/>
<dbReference type="Pfam" id="PF06224">
    <property type="entry name" value="AlkZ-like"/>
    <property type="match status" value="1"/>
</dbReference>
<reference evidence="1 2" key="1">
    <citation type="submission" date="2024-10" db="EMBL/GenBank/DDBJ databases">
        <title>The Natural Products Discovery Center: Release of the First 8490 Sequenced Strains for Exploring Actinobacteria Biosynthetic Diversity.</title>
        <authorList>
            <person name="Kalkreuter E."/>
            <person name="Kautsar S.A."/>
            <person name="Yang D."/>
            <person name="Bader C.D."/>
            <person name="Teijaro C.N."/>
            <person name="Fluegel L."/>
            <person name="Davis C.M."/>
            <person name="Simpson J.R."/>
            <person name="Lauterbach L."/>
            <person name="Steele A.D."/>
            <person name="Gui C."/>
            <person name="Meng S."/>
            <person name="Li G."/>
            <person name="Viehrig K."/>
            <person name="Ye F."/>
            <person name="Su P."/>
            <person name="Kiefer A.F."/>
            <person name="Nichols A."/>
            <person name="Cepeda A.J."/>
            <person name="Yan W."/>
            <person name="Fan B."/>
            <person name="Jiang Y."/>
            <person name="Adhikari A."/>
            <person name="Zheng C.-J."/>
            <person name="Schuster L."/>
            <person name="Cowan T.M."/>
            <person name="Smanski M.J."/>
            <person name="Chevrette M.G."/>
            <person name="De Carvalho L.P.S."/>
            <person name="Shen B."/>
        </authorList>
    </citation>
    <scope>NUCLEOTIDE SEQUENCE [LARGE SCALE GENOMIC DNA]</scope>
    <source>
        <strain evidence="1 2">NPDC002173</strain>
    </source>
</reference>
<accession>A0ABW6SVF4</accession>
<dbReference type="PANTHER" id="PTHR38479:SF2">
    <property type="entry name" value="WINGED HELIX DNA-BINDING DOMAIN-CONTAINING PROTEIN"/>
    <property type="match status" value="1"/>
</dbReference>
<keyword evidence="2" id="KW-1185">Reference proteome</keyword>
<dbReference type="InterPro" id="IPR009351">
    <property type="entry name" value="AlkZ-like"/>
</dbReference>
<name>A0ABW6SVF4_9ACTN</name>
<evidence type="ECO:0000313" key="2">
    <source>
        <dbReference type="Proteomes" id="UP001602013"/>
    </source>
</evidence>
<evidence type="ECO:0000313" key="1">
    <source>
        <dbReference type="EMBL" id="MFF3667798.1"/>
    </source>
</evidence>
<dbReference type="GO" id="GO:0003677">
    <property type="term" value="F:DNA binding"/>
    <property type="evidence" value="ECO:0007669"/>
    <property type="project" value="UniProtKB-KW"/>
</dbReference>
<gene>
    <name evidence="1" type="ORF">ACFYXI_19580</name>
</gene>
<dbReference type="RefSeq" id="WP_387412973.1">
    <property type="nucleotide sequence ID" value="NZ_JBIASD010000012.1"/>
</dbReference>